<keyword evidence="2" id="KW-1185">Reference proteome</keyword>
<comment type="caution">
    <text evidence="1">The sequence shown here is derived from an EMBL/GenBank/DDBJ whole genome shotgun (WGS) entry which is preliminary data.</text>
</comment>
<dbReference type="AlphaFoldDB" id="A0A2P4X5B5"/>
<protein>
    <submittedName>
        <fullName evidence="1">Uncharacterized protein</fullName>
    </submittedName>
</protein>
<organism evidence="1 2">
    <name type="scientific">Phytophthora palmivora</name>
    <dbReference type="NCBI Taxonomy" id="4796"/>
    <lineage>
        <taxon>Eukaryota</taxon>
        <taxon>Sar</taxon>
        <taxon>Stramenopiles</taxon>
        <taxon>Oomycota</taxon>
        <taxon>Peronosporomycetes</taxon>
        <taxon>Peronosporales</taxon>
        <taxon>Peronosporaceae</taxon>
        <taxon>Phytophthora</taxon>
    </lineage>
</organism>
<dbReference type="Proteomes" id="UP000237271">
    <property type="component" value="Unassembled WGS sequence"/>
</dbReference>
<accession>A0A2P4X5B5</accession>
<dbReference type="EMBL" id="NCKW01016834">
    <property type="protein sequence ID" value="POM60732.1"/>
    <property type="molecule type" value="Genomic_DNA"/>
</dbReference>
<proteinExistence type="predicted"/>
<evidence type="ECO:0000313" key="2">
    <source>
        <dbReference type="Proteomes" id="UP000237271"/>
    </source>
</evidence>
<gene>
    <name evidence="1" type="ORF">PHPALM_30373</name>
</gene>
<name>A0A2P4X5B5_9STRA</name>
<evidence type="ECO:0000313" key="1">
    <source>
        <dbReference type="EMBL" id="POM60732.1"/>
    </source>
</evidence>
<reference evidence="1 2" key="1">
    <citation type="journal article" date="2017" name="Genome Biol. Evol.">
        <title>Phytophthora megakarya and P. palmivora, closely related causal agents of cacao black pod rot, underwent increases in genome sizes and gene numbers by different mechanisms.</title>
        <authorList>
            <person name="Ali S.S."/>
            <person name="Shao J."/>
            <person name="Lary D.J."/>
            <person name="Kronmiller B."/>
            <person name="Shen D."/>
            <person name="Strem M.D."/>
            <person name="Amoako-Attah I."/>
            <person name="Akrofi A.Y."/>
            <person name="Begoude B.A."/>
            <person name="Ten Hoopen G.M."/>
            <person name="Coulibaly K."/>
            <person name="Kebe B.I."/>
            <person name="Melnick R.L."/>
            <person name="Guiltinan M.J."/>
            <person name="Tyler B.M."/>
            <person name="Meinhardt L.W."/>
            <person name="Bailey B.A."/>
        </authorList>
    </citation>
    <scope>NUCLEOTIDE SEQUENCE [LARGE SCALE GENOMIC DNA]</scope>
    <source>
        <strain evidence="2">sbr112.9</strain>
    </source>
</reference>
<sequence length="119" mass="12964">MREGQNLYYYLILDFDLLPILDSVTCSPFVVVLNGDVDLSVDAWVIHDIPFPQGESVNYNTVLDHEIEISTSLYQLSITAAAKSNASIEPDTGSRLAEAQIAQGSAMVTVLSPEACNEN</sequence>